<reference evidence="2" key="1">
    <citation type="submission" date="2024-07" db="EMBL/GenBank/DDBJ databases">
        <title>Complete genome sequence of Verrucomicrobiaceae bacterium NT6N.</title>
        <authorList>
            <person name="Huang C."/>
            <person name="Takami H."/>
            <person name="Hamasaki K."/>
        </authorList>
    </citation>
    <scope>NUCLEOTIDE SEQUENCE</scope>
    <source>
        <strain evidence="2">NT6N</strain>
    </source>
</reference>
<accession>A0AAT9FLH3</accession>
<evidence type="ECO:0000313" key="2">
    <source>
        <dbReference type="EMBL" id="BDS06799.1"/>
    </source>
</evidence>
<protein>
    <submittedName>
        <fullName evidence="2">Uncharacterized protein</fullName>
    </submittedName>
</protein>
<feature type="compositionally biased region" description="Basic and acidic residues" evidence="1">
    <location>
        <begin position="57"/>
        <end position="78"/>
    </location>
</feature>
<evidence type="ECO:0000256" key="1">
    <source>
        <dbReference type="SAM" id="MobiDB-lite"/>
    </source>
</evidence>
<name>A0AAT9FLH3_9BACT</name>
<dbReference type="AlphaFoldDB" id="A0AAT9FLH3"/>
<organism evidence="2">
    <name type="scientific">Oceaniferula spumae</name>
    <dbReference type="NCBI Taxonomy" id="2979115"/>
    <lineage>
        <taxon>Bacteria</taxon>
        <taxon>Pseudomonadati</taxon>
        <taxon>Verrucomicrobiota</taxon>
        <taxon>Verrucomicrobiia</taxon>
        <taxon>Verrucomicrobiales</taxon>
        <taxon>Verrucomicrobiaceae</taxon>
        <taxon>Oceaniferula</taxon>
    </lineage>
</organism>
<gene>
    <name evidence="2" type="ORF">NT6N_18390</name>
</gene>
<proteinExistence type="predicted"/>
<dbReference type="EMBL" id="AP026866">
    <property type="protein sequence ID" value="BDS06799.1"/>
    <property type="molecule type" value="Genomic_DNA"/>
</dbReference>
<sequence length="78" mass="8186">MNKNQIKQLANQVSSTTTDTLSEGLTAIRKRPVTSSLFGLVCFCAGVLLATSCAKKGPAEKAGEKVDEAGEEIKDATN</sequence>
<feature type="region of interest" description="Disordered" evidence="1">
    <location>
        <begin position="56"/>
        <end position="78"/>
    </location>
</feature>
<dbReference type="KEGG" id="osu:NT6N_18390"/>